<dbReference type="SUPFAM" id="SSF46785">
    <property type="entry name" value="Winged helix' DNA-binding domain"/>
    <property type="match status" value="1"/>
</dbReference>
<dbReference type="SMART" id="SM00347">
    <property type="entry name" value="HTH_MARR"/>
    <property type="match status" value="1"/>
</dbReference>
<organism evidence="6 7">
    <name type="scientific">Paenibacillus riograndensis SBR5</name>
    <dbReference type="NCBI Taxonomy" id="1073571"/>
    <lineage>
        <taxon>Bacteria</taxon>
        <taxon>Bacillati</taxon>
        <taxon>Bacillota</taxon>
        <taxon>Bacilli</taxon>
        <taxon>Bacillales</taxon>
        <taxon>Paenibacillaceae</taxon>
        <taxon>Paenibacillus</taxon>
        <taxon>Paenibacillus sonchi group</taxon>
    </lineage>
</organism>
<gene>
    <name evidence="6" type="ORF">PRIO_4260</name>
</gene>
<dbReference type="AlphaFoldDB" id="A0A0E4HBG5"/>
<dbReference type="HOGENOM" id="CLU_083287_18_0_9"/>
<keyword evidence="3" id="KW-0804">Transcription</keyword>
<evidence type="ECO:0000256" key="2">
    <source>
        <dbReference type="ARBA" id="ARBA00023125"/>
    </source>
</evidence>
<protein>
    <recommendedName>
        <fullName evidence="5">HTH marR-type domain-containing protein</fullName>
    </recommendedName>
</protein>
<evidence type="ECO:0000256" key="1">
    <source>
        <dbReference type="ARBA" id="ARBA00023015"/>
    </source>
</evidence>
<evidence type="ECO:0000259" key="5">
    <source>
        <dbReference type="PROSITE" id="PS50995"/>
    </source>
</evidence>
<feature type="region of interest" description="Disordered" evidence="4">
    <location>
        <begin position="134"/>
        <end position="162"/>
    </location>
</feature>
<dbReference type="GO" id="GO:0003677">
    <property type="term" value="F:DNA binding"/>
    <property type="evidence" value="ECO:0007669"/>
    <property type="project" value="UniProtKB-KW"/>
</dbReference>
<proteinExistence type="predicted"/>
<dbReference type="EMBL" id="LN831776">
    <property type="protein sequence ID" value="CQR56662.1"/>
    <property type="molecule type" value="Genomic_DNA"/>
</dbReference>
<dbReference type="KEGG" id="pri:PRIO_4260"/>
<sequence length="162" mass="18403">MELLTLARNVGILHRQTQTYIAAIGSALDISFSECILLMNIYGNEGITQEELSALLFIDKAATARSLQSLEKKGVIRRETKNEDRRAKKLFVTDKGTEFQAYFFNRLEAWEKVTTGGMDEEAKDQVFKGLQRMAEQSMRADLSDCQQSKEEGHKYATQPKTE</sequence>
<dbReference type="PRINTS" id="PR00598">
    <property type="entry name" value="HTHMARR"/>
</dbReference>
<reference evidence="7" key="1">
    <citation type="submission" date="2015-03" db="EMBL/GenBank/DDBJ databases">
        <authorList>
            <person name="Wibberg D."/>
        </authorList>
    </citation>
    <scope>NUCLEOTIDE SEQUENCE [LARGE SCALE GENOMIC DNA]</scope>
</reference>
<dbReference type="RefSeq" id="WP_020433745.1">
    <property type="nucleotide sequence ID" value="NZ_AGBD01001750.1"/>
</dbReference>
<evidence type="ECO:0000256" key="4">
    <source>
        <dbReference type="SAM" id="MobiDB-lite"/>
    </source>
</evidence>
<feature type="domain" description="HTH marR-type" evidence="5">
    <location>
        <begin position="1"/>
        <end position="135"/>
    </location>
</feature>
<accession>A0A0E4HBG5</accession>
<dbReference type="InterPro" id="IPR036388">
    <property type="entry name" value="WH-like_DNA-bd_sf"/>
</dbReference>
<dbReference type="GO" id="GO:0003700">
    <property type="term" value="F:DNA-binding transcription factor activity"/>
    <property type="evidence" value="ECO:0007669"/>
    <property type="project" value="InterPro"/>
</dbReference>
<dbReference type="Gene3D" id="1.10.10.10">
    <property type="entry name" value="Winged helix-like DNA-binding domain superfamily/Winged helix DNA-binding domain"/>
    <property type="match status" value="1"/>
</dbReference>
<dbReference type="InterPro" id="IPR000835">
    <property type="entry name" value="HTH_MarR-typ"/>
</dbReference>
<dbReference type="PATRIC" id="fig|1073571.4.peg.4559"/>
<dbReference type="PANTHER" id="PTHR42756:SF2">
    <property type="entry name" value="MARR FAMILY REGULATORY PROTEIN"/>
    <property type="match status" value="1"/>
</dbReference>
<keyword evidence="1" id="KW-0805">Transcription regulation</keyword>
<evidence type="ECO:0000313" key="6">
    <source>
        <dbReference type="EMBL" id="CQR56662.1"/>
    </source>
</evidence>
<evidence type="ECO:0000313" key="7">
    <source>
        <dbReference type="Proteomes" id="UP000033163"/>
    </source>
</evidence>
<dbReference type="Proteomes" id="UP000033163">
    <property type="component" value="Chromosome I"/>
</dbReference>
<dbReference type="Pfam" id="PF12802">
    <property type="entry name" value="MarR_2"/>
    <property type="match status" value="1"/>
</dbReference>
<dbReference type="InterPro" id="IPR036390">
    <property type="entry name" value="WH_DNA-bd_sf"/>
</dbReference>
<dbReference type="PROSITE" id="PS50995">
    <property type="entry name" value="HTH_MARR_2"/>
    <property type="match status" value="1"/>
</dbReference>
<name>A0A0E4HBG5_9BACL</name>
<dbReference type="PANTHER" id="PTHR42756">
    <property type="entry name" value="TRANSCRIPTIONAL REGULATOR, MARR"/>
    <property type="match status" value="1"/>
</dbReference>
<evidence type="ECO:0000256" key="3">
    <source>
        <dbReference type="ARBA" id="ARBA00023163"/>
    </source>
</evidence>
<keyword evidence="2" id="KW-0238">DNA-binding</keyword>